<evidence type="ECO:0000256" key="1">
    <source>
        <dbReference type="ARBA" id="ARBA00022448"/>
    </source>
</evidence>
<dbReference type="InterPro" id="IPR005653">
    <property type="entry name" value="OstA-like_N"/>
</dbReference>
<dbReference type="Proteomes" id="UP000548632">
    <property type="component" value="Unassembled WGS sequence"/>
</dbReference>
<dbReference type="GO" id="GO:0009279">
    <property type="term" value="C:cell outer membrane"/>
    <property type="evidence" value="ECO:0007669"/>
    <property type="project" value="TreeGrafter"/>
</dbReference>
<dbReference type="RefSeq" id="WP_182583658.1">
    <property type="nucleotide sequence ID" value="NZ_JABVCQ010000012.1"/>
</dbReference>
<keyword evidence="3 4" id="KW-0574">Periplasm</keyword>
<comment type="subcellular location">
    <subcellularLocation>
        <location evidence="4">Periplasm</location>
    </subcellularLocation>
</comment>
<evidence type="ECO:0000313" key="8">
    <source>
        <dbReference type="Proteomes" id="UP000548632"/>
    </source>
</evidence>
<gene>
    <name evidence="4 7" type="primary">lptA</name>
    <name evidence="7" type="ORF">HUK38_07295</name>
</gene>
<reference evidence="7 8" key="1">
    <citation type="journal article" date="2020" name="Arch. Microbiol.">
        <title>The genome sequence of the giant phototrophic gammaproteobacterium Thiospirillum jenense gives insight into its physiological properties and phylogenetic relationships.</title>
        <authorList>
            <person name="Imhoff J.F."/>
            <person name="Meyer T.E."/>
            <person name="Kyndt J.A."/>
        </authorList>
    </citation>
    <scope>NUCLEOTIDE SEQUENCE [LARGE SCALE GENOMIC DNA]</scope>
    <source>
        <strain evidence="7 8">DSM 216</strain>
    </source>
</reference>
<evidence type="ECO:0000259" key="6">
    <source>
        <dbReference type="Pfam" id="PF03968"/>
    </source>
</evidence>
<comment type="function">
    <text evidence="4">Involved in the assembly of lipopolysaccharide (LPS). Required for the translocation of LPS from the inner membrane to the outer membrane. May form a bridge between the inner membrane and the outer membrane, via interactions with LptC and LptD, thereby facilitating LPS transfer across the periplasm.</text>
</comment>
<dbReference type="EMBL" id="JABVCQ010000012">
    <property type="protein sequence ID" value="MBB1126035.1"/>
    <property type="molecule type" value="Genomic_DNA"/>
</dbReference>
<dbReference type="GO" id="GO:0043165">
    <property type="term" value="P:Gram-negative-bacterium-type cell outer membrane assembly"/>
    <property type="evidence" value="ECO:0007669"/>
    <property type="project" value="UniProtKB-UniRule"/>
</dbReference>
<keyword evidence="1 4" id="KW-0813">Transport</keyword>
<evidence type="ECO:0000256" key="2">
    <source>
        <dbReference type="ARBA" id="ARBA00022729"/>
    </source>
</evidence>
<dbReference type="Gene3D" id="2.60.450.10">
    <property type="entry name" value="Lipopolysaccharide (LPS) transport protein A like domain"/>
    <property type="match status" value="1"/>
</dbReference>
<name>A0A839HA23_9GAMM</name>
<proteinExistence type="inferred from homology"/>
<accession>A0A839HA23</accession>
<dbReference type="GO" id="GO:0017089">
    <property type="term" value="F:glycolipid transfer activity"/>
    <property type="evidence" value="ECO:0007669"/>
    <property type="project" value="TreeGrafter"/>
</dbReference>
<dbReference type="Pfam" id="PF03968">
    <property type="entry name" value="LptD_N"/>
    <property type="match status" value="1"/>
</dbReference>
<dbReference type="AlphaFoldDB" id="A0A839HA23"/>
<dbReference type="InterPro" id="IPR052037">
    <property type="entry name" value="LPS_export_LptA"/>
</dbReference>
<dbReference type="InterPro" id="IPR014340">
    <property type="entry name" value="LptA"/>
</dbReference>
<dbReference type="GO" id="GO:0001530">
    <property type="term" value="F:lipopolysaccharide binding"/>
    <property type="evidence" value="ECO:0007669"/>
    <property type="project" value="InterPro"/>
</dbReference>
<sequence>MFIHPFTLTGGYDLMLIALLLTSLFITAPALALETDAQQPLFIEADAVELDEPHASSRYLGNVEIQQGSLRIFAAEVVVRHRANRQPQHIVATGQPARYRQRMDGETNEVHGQALRMEYDADRDELTLIDKAVLTQGQDRFSSDRIIYNRVTKQVRAGGSAQGRARVKISIHPAAEKSPAAAQPAPKSRTSAK</sequence>
<comment type="subunit">
    <text evidence="4">Component of the lipopolysaccharide transport and assembly complex.</text>
</comment>
<organism evidence="7 8">
    <name type="scientific">Thiospirillum jenense</name>
    <dbReference type="NCBI Taxonomy" id="1653858"/>
    <lineage>
        <taxon>Bacteria</taxon>
        <taxon>Pseudomonadati</taxon>
        <taxon>Pseudomonadota</taxon>
        <taxon>Gammaproteobacteria</taxon>
        <taxon>Chromatiales</taxon>
        <taxon>Chromatiaceae</taxon>
        <taxon>Thiospirillum</taxon>
    </lineage>
</organism>
<feature type="compositionally biased region" description="Low complexity" evidence="5">
    <location>
        <begin position="176"/>
        <end position="193"/>
    </location>
</feature>
<feature type="domain" description="Organic solvent tolerance-like N-terminal" evidence="6">
    <location>
        <begin position="43"/>
        <end position="153"/>
    </location>
</feature>
<dbReference type="PANTHER" id="PTHR36504">
    <property type="entry name" value="LIPOPOLYSACCHARIDE EXPORT SYSTEM PROTEIN LPTA"/>
    <property type="match status" value="1"/>
</dbReference>
<evidence type="ECO:0000256" key="4">
    <source>
        <dbReference type="HAMAP-Rule" id="MF_01914"/>
    </source>
</evidence>
<protein>
    <recommendedName>
        <fullName evidence="4">Lipopolysaccharide export system protein LptA</fullName>
    </recommendedName>
</protein>
<dbReference type="GO" id="GO:0030288">
    <property type="term" value="C:outer membrane-bounded periplasmic space"/>
    <property type="evidence" value="ECO:0007669"/>
    <property type="project" value="TreeGrafter"/>
</dbReference>
<keyword evidence="8" id="KW-1185">Reference proteome</keyword>
<evidence type="ECO:0000313" key="7">
    <source>
        <dbReference type="EMBL" id="MBB1126035.1"/>
    </source>
</evidence>
<feature type="region of interest" description="Disordered" evidence="5">
    <location>
        <begin position="170"/>
        <end position="193"/>
    </location>
</feature>
<dbReference type="GO" id="GO:0015920">
    <property type="term" value="P:lipopolysaccharide transport"/>
    <property type="evidence" value="ECO:0007669"/>
    <property type="project" value="UniProtKB-UniRule"/>
</dbReference>
<keyword evidence="2" id="KW-0732">Signal</keyword>
<evidence type="ECO:0000256" key="3">
    <source>
        <dbReference type="ARBA" id="ARBA00022764"/>
    </source>
</evidence>
<evidence type="ECO:0000256" key="5">
    <source>
        <dbReference type="SAM" id="MobiDB-lite"/>
    </source>
</evidence>
<dbReference type="PANTHER" id="PTHR36504:SF1">
    <property type="entry name" value="LIPOPOLYSACCHARIDE EXPORT SYSTEM PROTEIN LPTA"/>
    <property type="match status" value="1"/>
</dbReference>
<dbReference type="HAMAP" id="MF_01914">
    <property type="entry name" value="LPS_assembly_LptA"/>
    <property type="match status" value="1"/>
</dbReference>
<dbReference type="NCBIfam" id="TIGR03002">
    <property type="entry name" value="outer_YhbN_LptA"/>
    <property type="match status" value="1"/>
</dbReference>
<comment type="caution">
    <text evidence="7">The sequence shown here is derived from an EMBL/GenBank/DDBJ whole genome shotgun (WGS) entry which is preliminary data.</text>
</comment>
<comment type="similarity">
    <text evidence="4">Belongs to the LptA family.</text>
</comment>